<evidence type="ECO:0000256" key="5">
    <source>
        <dbReference type="PROSITE-ProRule" id="PRU00050"/>
    </source>
</evidence>
<organism evidence="10 11">
    <name type="scientific">Heliomicrobium undosum</name>
    <dbReference type="NCBI Taxonomy" id="121734"/>
    <lineage>
        <taxon>Bacteria</taxon>
        <taxon>Bacillati</taxon>
        <taxon>Bacillota</taxon>
        <taxon>Clostridia</taxon>
        <taxon>Eubacteriales</taxon>
        <taxon>Heliobacteriaceae</taxon>
        <taxon>Heliomicrobium</taxon>
    </lineage>
</organism>
<keyword evidence="10" id="KW-0489">Methyltransferase</keyword>
<dbReference type="EC" id="3.5.1.44" evidence="4"/>
<keyword evidence="4 5" id="KW-0145">Chemotaxis</keyword>
<evidence type="ECO:0000259" key="8">
    <source>
        <dbReference type="PROSITE" id="PS50110"/>
    </source>
</evidence>
<dbReference type="GO" id="GO:0008984">
    <property type="term" value="F:protein-glutamate methylesterase activity"/>
    <property type="evidence" value="ECO:0007669"/>
    <property type="project" value="UniProtKB-UniRule"/>
</dbReference>
<accession>A0A845L0I1</accession>
<comment type="function">
    <text evidence="4">Involved in chemotaxis. Part of a chemotaxis signal transduction system that modulates chemotaxis in response to various stimuli. Catalyzes the demethylation of specific methylglutamate residues introduced into the chemoreceptors (methyl-accepting chemotaxis proteins or MCP) by CheR. Also mediates the irreversible deamidation of specific glutamine residues to glutamic acid.</text>
</comment>
<dbReference type="CDD" id="cd17541">
    <property type="entry name" value="REC_CheB-like"/>
    <property type="match status" value="1"/>
</dbReference>
<gene>
    <name evidence="4 10" type="primary">cheB</name>
    <name evidence="10" type="ORF">GTO91_09600</name>
</gene>
<dbReference type="InterPro" id="IPR001789">
    <property type="entry name" value="Sig_transdc_resp-reg_receiver"/>
</dbReference>
<dbReference type="GO" id="GO:0005737">
    <property type="term" value="C:cytoplasm"/>
    <property type="evidence" value="ECO:0007669"/>
    <property type="project" value="UniProtKB-SubCell"/>
</dbReference>
<comment type="subcellular location">
    <subcellularLocation>
        <location evidence="4">Cytoplasm</location>
    </subcellularLocation>
</comment>
<dbReference type="OrthoDB" id="9793421at2"/>
<dbReference type="GO" id="GO:0032259">
    <property type="term" value="P:methylation"/>
    <property type="evidence" value="ECO:0007669"/>
    <property type="project" value="UniProtKB-KW"/>
</dbReference>
<comment type="caution">
    <text evidence="10">The sequence shown here is derived from an EMBL/GenBank/DDBJ whole genome shotgun (WGS) entry which is preliminary data.</text>
</comment>
<dbReference type="Gene3D" id="3.40.50.180">
    <property type="entry name" value="Methylesterase CheB, C-terminal domain"/>
    <property type="match status" value="1"/>
</dbReference>
<dbReference type="GO" id="GO:0008168">
    <property type="term" value="F:methyltransferase activity"/>
    <property type="evidence" value="ECO:0007669"/>
    <property type="project" value="UniProtKB-KW"/>
</dbReference>
<evidence type="ECO:0000256" key="7">
    <source>
        <dbReference type="SAM" id="MobiDB-lite"/>
    </source>
</evidence>
<dbReference type="Gene3D" id="3.40.50.2300">
    <property type="match status" value="1"/>
</dbReference>
<dbReference type="NCBIfam" id="NF001965">
    <property type="entry name" value="PRK00742.1"/>
    <property type="match status" value="1"/>
</dbReference>
<comment type="similarity">
    <text evidence="4">Belongs to the CheB family.</text>
</comment>
<dbReference type="GO" id="GO:0006935">
    <property type="term" value="P:chemotaxis"/>
    <property type="evidence" value="ECO:0007669"/>
    <property type="project" value="UniProtKB-UniRule"/>
</dbReference>
<feature type="active site" evidence="4 5">
    <location>
        <position position="358"/>
    </location>
</feature>
<proteinExistence type="inferred from homology"/>
<evidence type="ECO:0000256" key="6">
    <source>
        <dbReference type="PROSITE-ProRule" id="PRU00169"/>
    </source>
</evidence>
<evidence type="ECO:0000256" key="2">
    <source>
        <dbReference type="ARBA" id="ARBA00024867"/>
    </source>
</evidence>
<comment type="catalytic activity">
    <reaction evidence="3 4">
        <text>[protein]-L-glutamate 5-O-methyl ester + H2O = L-glutamyl-[protein] + methanol + H(+)</text>
        <dbReference type="Rhea" id="RHEA:23236"/>
        <dbReference type="Rhea" id="RHEA-COMP:10208"/>
        <dbReference type="Rhea" id="RHEA-COMP:10311"/>
        <dbReference type="ChEBI" id="CHEBI:15377"/>
        <dbReference type="ChEBI" id="CHEBI:15378"/>
        <dbReference type="ChEBI" id="CHEBI:17790"/>
        <dbReference type="ChEBI" id="CHEBI:29973"/>
        <dbReference type="ChEBI" id="CHEBI:82795"/>
        <dbReference type="EC" id="3.1.1.61"/>
    </reaction>
</comment>
<dbReference type="InterPro" id="IPR008248">
    <property type="entry name" value="CheB-like"/>
</dbReference>
<name>A0A845L0I1_9FIRM</name>
<evidence type="ECO:0000256" key="4">
    <source>
        <dbReference type="HAMAP-Rule" id="MF_00099"/>
    </source>
</evidence>
<dbReference type="Proteomes" id="UP000463470">
    <property type="component" value="Unassembled WGS sequence"/>
</dbReference>
<dbReference type="Pfam" id="PF00072">
    <property type="entry name" value="Response_reg"/>
    <property type="match status" value="1"/>
</dbReference>
<keyword evidence="10" id="KW-0808">Transferase</keyword>
<dbReference type="PROSITE" id="PS50110">
    <property type="entry name" value="RESPONSE_REGULATORY"/>
    <property type="match status" value="1"/>
</dbReference>
<dbReference type="GO" id="GO:0050568">
    <property type="term" value="F:protein-glutamine glutaminase activity"/>
    <property type="evidence" value="ECO:0007669"/>
    <property type="project" value="UniProtKB-UniRule"/>
</dbReference>
<protein>
    <recommendedName>
        <fullName evidence="4">Protein-glutamate methylesterase/protein-glutamine glutaminase</fullName>
        <ecNumber evidence="4">3.1.1.61</ecNumber>
        <ecNumber evidence="4">3.5.1.44</ecNumber>
    </recommendedName>
</protein>
<dbReference type="InterPro" id="IPR035909">
    <property type="entry name" value="CheB_C"/>
</dbReference>
<evidence type="ECO:0000313" key="11">
    <source>
        <dbReference type="Proteomes" id="UP000463470"/>
    </source>
</evidence>
<feature type="active site" evidence="4 5">
    <location>
        <position position="234"/>
    </location>
</feature>
<feature type="domain" description="CheB-type methylesterase" evidence="9">
    <location>
        <begin position="222"/>
        <end position="417"/>
    </location>
</feature>
<dbReference type="GO" id="GO:0000156">
    <property type="term" value="F:phosphorelay response regulator activity"/>
    <property type="evidence" value="ECO:0007669"/>
    <property type="project" value="InterPro"/>
</dbReference>
<comment type="PTM">
    <text evidence="4">Phosphorylated by CheA. Phosphorylation of the N-terminal regulatory domain activates the methylesterase activity.</text>
</comment>
<dbReference type="InterPro" id="IPR000673">
    <property type="entry name" value="Sig_transdc_resp-reg_Me-estase"/>
</dbReference>
<comment type="catalytic activity">
    <reaction evidence="4">
        <text>L-glutaminyl-[protein] + H2O = L-glutamyl-[protein] + NH4(+)</text>
        <dbReference type="Rhea" id="RHEA:16441"/>
        <dbReference type="Rhea" id="RHEA-COMP:10207"/>
        <dbReference type="Rhea" id="RHEA-COMP:10208"/>
        <dbReference type="ChEBI" id="CHEBI:15377"/>
        <dbReference type="ChEBI" id="CHEBI:28938"/>
        <dbReference type="ChEBI" id="CHEBI:29973"/>
        <dbReference type="ChEBI" id="CHEBI:30011"/>
        <dbReference type="EC" id="3.5.1.44"/>
    </reaction>
</comment>
<keyword evidence="1 4" id="KW-0378">Hydrolase</keyword>
<evidence type="ECO:0000259" key="9">
    <source>
        <dbReference type="PROSITE" id="PS50122"/>
    </source>
</evidence>
<dbReference type="PANTHER" id="PTHR42872:SF3">
    <property type="entry name" value="PROTEIN-GLUTAMATE METHYLESTERASE_PROTEIN-GLUTAMINE GLUTAMINASE 1"/>
    <property type="match status" value="1"/>
</dbReference>
<dbReference type="RefSeq" id="WP_161258322.1">
    <property type="nucleotide sequence ID" value="NZ_WXEY01000008.1"/>
</dbReference>
<dbReference type="InterPro" id="IPR011006">
    <property type="entry name" value="CheY-like_superfamily"/>
</dbReference>
<feature type="active site" evidence="4 5">
    <location>
        <position position="261"/>
    </location>
</feature>
<feature type="domain" description="Response regulatory" evidence="8">
    <location>
        <begin position="12"/>
        <end position="130"/>
    </location>
</feature>
<dbReference type="CDD" id="cd16432">
    <property type="entry name" value="CheB_Rec"/>
    <property type="match status" value="1"/>
</dbReference>
<feature type="modified residue" description="4-aspartylphosphate" evidence="4 6">
    <location>
        <position position="63"/>
    </location>
</feature>
<evidence type="ECO:0000256" key="1">
    <source>
        <dbReference type="ARBA" id="ARBA00022801"/>
    </source>
</evidence>
<comment type="function">
    <text evidence="2">May play the central regulatory role in sporulation. It may be an element of the effector pathway responsible for the activation of sporulation genes in response to nutritional stress. Spo0A may act in concert with spo0H (a sigma factor) to control the expression of some genes that are critical to the sporulation process.</text>
</comment>
<dbReference type="SUPFAM" id="SSF52738">
    <property type="entry name" value="Methylesterase CheB, C-terminal domain"/>
    <property type="match status" value="1"/>
</dbReference>
<dbReference type="AlphaFoldDB" id="A0A845L0I1"/>
<dbReference type="EMBL" id="WXEY01000008">
    <property type="protein sequence ID" value="MZP29957.1"/>
    <property type="molecule type" value="Genomic_DNA"/>
</dbReference>
<evidence type="ECO:0000256" key="3">
    <source>
        <dbReference type="ARBA" id="ARBA00048267"/>
    </source>
</evidence>
<dbReference type="PROSITE" id="PS50122">
    <property type="entry name" value="CHEB"/>
    <property type="match status" value="1"/>
</dbReference>
<keyword evidence="4 6" id="KW-0597">Phosphoprotein</keyword>
<dbReference type="SMART" id="SM00448">
    <property type="entry name" value="REC"/>
    <property type="match status" value="1"/>
</dbReference>
<keyword evidence="4" id="KW-0963">Cytoplasm</keyword>
<dbReference type="HAMAP" id="MF_00099">
    <property type="entry name" value="CheB_chemtxs"/>
    <property type="match status" value="1"/>
</dbReference>
<reference evidence="10 11" key="1">
    <citation type="submission" date="2020-01" db="EMBL/GenBank/DDBJ databases">
        <title>Whole-genome sequence of Heliobacterium undosum DSM 13378.</title>
        <authorList>
            <person name="Kyndt J.A."/>
            <person name="Meyer T.E."/>
        </authorList>
    </citation>
    <scope>NUCLEOTIDE SEQUENCE [LARGE SCALE GENOMIC DNA]</scope>
    <source>
        <strain evidence="10 11">DSM 13378</strain>
    </source>
</reference>
<dbReference type="PANTHER" id="PTHR42872">
    <property type="entry name" value="PROTEIN-GLUTAMATE METHYLESTERASE/PROTEIN-GLUTAMINE GLUTAMINASE"/>
    <property type="match status" value="1"/>
</dbReference>
<sequence length="418" mass="44213">MIAKERLLEKLKVLIAEDTLVYRKILARAVESTGLAAVECTASNGLLAMERLQQHRIDVVLLDVHMPELDGLETLARISREHRELPVIMISGGGSDSAATTMKALSVGALDFIVKPAETDADKSMDRLRSQLQALFTQIHMGKLTSGKRDAAPVRKAQPVNDVHLRTSETQRSPAPVARPPESCAQPPATPPAQPAAQPAGQRKSAAAPEAPGGTQSSKKRAMTGVDLVVIASSTGGPVALEKVLFPLPAAFSKPILVVQHMPADFTRILAHTLGRKCALPVAEAGEGEVIAPGRILIAPGGTHMTVASQGKEKVVKLEKGPLVNGVRPAADVLFASLAKEWAGQRILAIILTGMGSDGMRGVTELKKRCDCYCLAQSEKTCVVYGMPRSVVEAGLADEVVDIADISARLTRIVSGGL</sequence>
<dbReference type="EC" id="3.1.1.61" evidence="4"/>
<keyword evidence="11" id="KW-1185">Reference proteome</keyword>
<evidence type="ECO:0000313" key="10">
    <source>
        <dbReference type="EMBL" id="MZP29957.1"/>
    </source>
</evidence>
<dbReference type="SUPFAM" id="SSF52172">
    <property type="entry name" value="CheY-like"/>
    <property type="match status" value="1"/>
</dbReference>
<comment type="domain">
    <text evidence="4">Contains a C-terminal catalytic domain, and an N-terminal region which modulates catalytic activity.</text>
</comment>
<dbReference type="Pfam" id="PF01339">
    <property type="entry name" value="CheB_methylest"/>
    <property type="match status" value="1"/>
</dbReference>
<feature type="region of interest" description="Disordered" evidence="7">
    <location>
        <begin position="146"/>
        <end position="221"/>
    </location>
</feature>